<dbReference type="InterPro" id="IPR038475">
    <property type="entry name" value="RecG_C_sf"/>
</dbReference>
<protein>
    <submittedName>
        <fullName evidence="2">Transcriptional regulator</fullName>
    </submittedName>
</protein>
<feature type="non-terminal residue" evidence="2">
    <location>
        <position position="1"/>
    </location>
</feature>
<organism evidence="2">
    <name type="scientific">Mariniphaga anaerophila</name>
    <dbReference type="NCBI Taxonomy" id="1484053"/>
    <lineage>
        <taxon>Bacteria</taxon>
        <taxon>Pseudomonadati</taxon>
        <taxon>Bacteroidota</taxon>
        <taxon>Bacteroidia</taxon>
        <taxon>Marinilabiliales</taxon>
        <taxon>Prolixibacteraceae</taxon>
        <taxon>Mariniphaga</taxon>
    </lineage>
</organism>
<feature type="region of interest" description="Disordered" evidence="1">
    <location>
        <begin position="1"/>
        <end position="22"/>
    </location>
</feature>
<name>A0A831LGE4_9BACT</name>
<dbReference type="AlphaFoldDB" id="A0A831LGE4"/>
<accession>A0A831LGE4</accession>
<evidence type="ECO:0000256" key="1">
    <source>
        <dbReference type="SAM" id="MobiDB-lite"/>
    </source>
</evidence>
<dbReference type="Gene3D" id="3.30.565.60">
    <property type="match status" value="1"/>
</dbReference>
<gene>
    <name evidence="2" type="ORF">ENN90_04775</name>
</gene>
<dbReference type="Proteomes" id="UP000886047">
    <property type="component" value="Unassembled WGS sequence"/>
</dbReference>
<proteinExistence type="predicted"/>
<evidence type="ECO:0000313" key="2">
    <source>
        <dbReference type="EMBL" id="HDR50922.1"/>
    </source>
</evidence>
<dbReference type="Pfam" id="PF13749">
    <property type="entry name" value="HATPase_c_4"/>
    <property type="match status" value="1"/>
</dbReference>
<comment type="caution">
    <text evidence="2">The sequence shown here is derived from an EMBL/GenBank/DDBJ whole genome shotgun (WGS) entry which is preliminary data.</text>
</comment>
<dbReference type="EMBL" id="DSDK01000268">
    <property type="protein sequence ID" value="HDR50922.1"/>
    <property type="molecule type" value="Genomic_DNA"/>
</dbReference>
<sequence>NRIEISNAGGLYGKARPENFPNENDYRNPALAEAAKNLGFVNGFNIGVKAALAALQKNSNPEPEFIKDQPTSFSVKIFKRT</sequence>
<reference evidence="2" key="1">
    <citation type="journal article" date="2020" name="mSystems">
        <title>Genome- and Community-Level Interaction Insights into Carbon Utilization and Element Cycling Functions of Hydrothermarchaeota in Hydrothermal Sediment.</title>
        <authorList>
            <person name="Zhou Z."/>
            <person name="Liu Y."/>
            <person name="Xu W."/>
            <person name="Pan J."/>
            <person name="Luo Z.H."/>
            <person name="Li M."/>
        </authorList>
    </citation>
    <scope>NUCLEOTIDE SEQUENCE [LARGE SCALE GENOMIC DNA]</scope>
    <source>
        <strain evidence="2">SpSt-1217</strain>
    </source>
</reference>